<feature type="domain" description="Methyl-accepting transducer" evidence="3">
    <location>
        <begin position="157"/>
        <end position="263"/>
    </location>
</feature>
<comment type="caution">
    <text evidence="4">The sequence shown here is derived from an EMBL/GenBank/DDBJ whole genome shotgun (WGS) entry which is preliminary data.</text>
</comment>
<reference evidence="4" key="1">
    <citation type="submission" date="2022-07" db="EMBL/GenBank/DDBJ databases">
        <title>Enhanced cultured diversity of the mouse gut microbiota enables custom-made synthetic communities.</title>
        <authorList>
            <person name="Afrizal A."/>
        </authorList>
    </citation>
    <scope>NUCLEOTIDE SEQUENCE</scope>
    <source>
        <strain evidence="4">DSM 28593</strain>
    </source>
</reference>
<evidence type="ECO:0000256" key="1">
    <source>
        <dbReference type="ARBA" id="ARBA00023224"/>
    </source>
</evidence>
<dbReference type="RefSeq" id="WP_257529817.1">
    <property type="nucleotide sequence ID" value="NZ_JANKAS010000003.1"/>
</dbReference>
<dbReference type="EMBL" id="JANKAS010000003">
    <property type="protein sequence ID" value="MCR1898346.1"/>
    <property type="molecule type" value="Genomic_DNA"/>
</dbReference>
<dbReference type="SUPFAM" id="SSF58104">
    <property type="entry name" value="Methyl-accepting chemotaxis protein (MCP) signaling domain"/>
    <property type="match status" value="1"/>
</dbReference>
<keyword evidence="1 2" id="KW-0807">Transducer</keyword>
<evidence type="ECO:0000313" key="4">
    <source>
        <dbReference type="EMBL" id="MCR1898346.1"/>
    </source>
</evidence>
<dbReference type="Gene3D" id="3.40.50.720">
    <property type="entry name" value="NAD(P)-binding Rossmann-like Domain"/>
    <property type="match status" value="1"/>
</dbReference>
<accession>A0AAE3HDZ6</accession>
<evidence type="ECO:0000313" key="5">
    <source>
        <dbReference type="Proteomes" id="UP001205748"/>
    </source>
</evidence>
<dbReference type="Pfam" id="PF00015">
    <property type="entry name" value="MCPsignal"/>
    <property type="match status" value="1"/>
</dbReference>
<dbReference type="AlphaFoldDB" id="A0AAE3HDZ6"/>
<sequence length="263" mass="29049">MKVIIIGGGQGGSSILKTLKKMRDIEIVGIVDVDENAPGIRLARDLGISHSDSIREMLAEKVDLIIEVTGSHKVTEEINLHNIHHAEIIRSTAAKVMTILVGNEEELTNQLEVQMNEIRNIGQVTEQSVAKMHDSIEQTTALSNKLNQFADITLQHVQETDQIIKFINKITRQTNVLGLNASIEAARAGEHGKGFAIVAKEVQKLAANSEEFTKKITEILGKISEEVFSIHKEVDQLNDISQNQHEVGLELERATKELATSLK</sequence>
<keyword evidence="5" id="KW-1185">Reference proteome</keyword>
<gene>
    <name evidence="4" type="ORF">NSA47_05005</name>
</gene>
<dbReference type="PANTHER" id="PTHR32089:SF112">
    <property type="entry name" value="LYSOZYME-LIKE PROTEIN-RELATED"/>
    <property type="match status" value="1"/>
</dbReference>
<dbReference type="InterPro" id="IPR036291">
    <property type="entry name" value="NAD(P)-bd_dom_sf"/>
</dbReference>
<dbReference type="SUPFAM" id="SSF51735">
    <property type="entry name" value="NAD(P)-binding Rossmann-fold domains"/>
    <property type="match status" value="1"/>
</dbReference>
<dbReference type="Proteomes" id="UP001205748">
    <property type="component" value="Unassembled WGS sequence"/>
</dbReference>
<protein>
    <submittedName>
        <fullName evidence="4">Methyl-accepting chemotaxis protein</fullName>
    </submittedName>
</protein>
<evidence type="ECO:0000256" key="2">
    <source>
        <dbReference type="PROSITE-ProRule" id="PRU00284"/>
    </source>
</evidence>
<name>A0AAE3HDZ6_9FIRM</name>
<dbReference type="InterPro" id="IPR004089">
    <property type="entry name" value="MCPsignal_dom"/>
</dbReference>
<proteinExistence type="predicted"/>
<dbReference type="SMART" id="SM00283">
    <property type="entry name" value="MA"/>
    <property type="match status" value="1"/>
</dbReference>
<organism evidence="4 5">
    <name type="scientific">Irregularibacter muris</name>
    <dbReference type="NCBI Taxonomy" id="1796619"/>
    <lineage>
        <taxon>Bacteria</taxon>
        <taxon>Bacillati</taxon>
        <taxon>Bacillota</taxon>
        <taxon>Clostridia</taxon>
        <taxon>Eubacteriales</taxon>
        <taxon>Eubacteriaceae</taxon>
        <taxon>Irregularibacter</taxon>
    </lineage>
</organism>
<dbReference type="GO" id="GO:0016020">
    <property type="term" value="C:membrane"/>
    <property type="evidence" value="ECO:0007669"/>
    <property type="project" value="InterPro"/>
</dbReference>
<dbReference type="PANTHER" id="PTHR32089">
    <property type="entry name" value="METHYL-ACCEPTING CHEMOTAXIS PROTEIN MCPB"/>
    <property type="match status" value="1"/>
</dbReference>
<dbReference type="PROSITE" id="PS50111">
    <property type="entry name" value="CHEMOTAXIS_TRANSDUC_2"/>
    <property type="match status" value="1"/>
</dbReference>
<dbReference type="GO" id="GO:0007165">
    <property type="term" value="P:signal transduction"/>
    <property type="evidence" value="ECO:0007669"/>
    <property type="project" value="UniProtKB-KW"/>
</dbReference>
<evidence type="ECO:0000259" key="3">
    <source>
        <dbReference type="PROSITE" id="PS50111"/>
    </source>
</evidence>
<dbReference type="Gene3D" id="1.10.287.950">
    <property type="entry name" value="Methyl-accepting chemotaxis protein"/>
    <property type="match status" value="1"/>
</dbReference>